<evidence type="ECO:0000256" key="4">
    <source>
        <dbReference type="ARBA" id="ARBA00023163"/>
    </source>
</evidence>
<dbReference type="InterPro" id="IPR003340">
    <property type="entry name" value="B3_DNA-bd"/>
</dbReference>
<dbReference type="EMBL" id="JAJJMB010011222">
    <property type="protein sequence ID" value="KAI3903589.1"/>
    <property type="molecule type" value="Genomic_DNA"/>
</dbReference>
<dbReference type="PROSITE" id="PS50863">
    <property type="entry name" value="B3"/>
    <property type="match status" value="1"/>
</dbReference>
<dbReference type="PANTHER" id="PTHR31920">
    <property type="entry name" value="B3 DOMAIN-CONTAINING"/>
    <property type="match status" value="1"/>
</dbReference>
<comment type="caution">
    <text evidence="8">The sequence shown here is derived from an EMBL/GenBank/DDBJ whole genome shotgun (WGS) entry which is preliminary data.</text>
</comment>
<evidence type="ECO:0000256" key="3">
    <source>
        <dbReference type="ARBA" id="ARBA00023125"/>
    </source>
</evidence>
<dbReference type="SMART" id="SM01019">
    <property type="entry name" value="B3"/>
    <property type="match status" value="1"/>
</dbReference>
<dbReference type="GO" id="GO:0005634">
    <property type="term" value="C:nucleus"/>
    <property type="evidence" value="ECO:0007669"/>
    <property type="project" value="UniProtKB-SubCell"/>
</dbReference>
<evidence type="ECO:0000256" key="6">
    <source>
        <dbReference type="SAM" id="MobiDB-lite"/>
    </source>
</evidence>
<dbReference type="InterPro" id="IPR015300">
    <property type="entry name" value="DNA-bd_pseudobarrel_sf"/>
</dbReference>
<feature type="compositionally biased region" description="Acidic residues" evidence="6">
    <location>
        <begin position="129"/>
        <end position="184"/>
    </location>
</feature>
<dbReference type="Gene3D" id="2.40.330.10">
    <property type="entry name" value="DNA-binding pseudobarrel domain"/>
    <property type="match status" value="2"/>
</dbReference>
<name>A0AAD4SFK6_9MAGN</name>
<dbReference type="InterPro" id="IPR050655">
    <property type="entry name" value="Plant_B3_domain"/>
</dbReference>
<organism evidence="8 9">
    <name type="scientific">Papaver atlanticum</name>
    <dbReference type="NCBI Taxonomy" id="357466"/>
    <lineage>
        <taxon>Eukaryota</taxon>
        <taxon>Viridiplantae</taxon>
        <taxon>Streptophyta</taxon>
        <taxon>Embryophyta</taxon>
        <taxon>Tracheophyta</taxon>
        <taxon>Spermatophyta</taxon>
        <taxon>Magnoliopsida</taxon>
        <taxon>Ranunculales</taxon>
        <taxon>Papaveraceae</taxon>
        <taxon>Papaveroideae</taxon>
        <taxon>Papaver</taxon>
    </lineage>
</organism>
<sequence length="310" mass="36216">MRKFVDSDRKYHFFKVLLEEDLTRMQIPEAFYPRLSKESQSSRRAVVQGPSGAHWVTTVSKSQDGIYLNKGWEVFVRENGLRMYDFLIFKYGGGMQFSVKVFTMHGVLREECFVPVRASLLLEERNDTNEDESDEEKSDEDESDEDKSNEDESYEDKPNEDESNEDESDEYNPNEEESDENEEEYVSRPDGVRRRSASASRSSSPFFSITVRRAYLEHNYLPIPWAVRRNYFHNGLKKVKIITSDASDDRAWRIRTLNLGADIRLSKGITDFLKKKNGLNLKVGDVCHFKVIKRRSHKLVLRVQVSRRQS</sequence>
<dbReference type="Pfam" id="PF02362">
    <property type="entry name" value="B3"/>
    <property type="match status" value="1"/>
</dbReference>
<evidence type="ECO:0000256" key="2">
    <source>
        <dbReference type="ARBA" id="ARBA00023015"/>
    </source>
</evidence>
<proteinExistence type="predicted"/>
<keyword evidence="2" id="KW-0805">Transcription regulation</keyword>
<feature type="domain" description="TF-B3" evidence="7">
    <location>
        <begin position="10"/>
        <end position="105"/>
    </location>
</feature>
<keyword evidence="4" id="KW-0804">Transcription</keyword>
<keyword evidence="5" id="KW-0539">Nucleus</keyword>
<accession>A0AAD4SFK6</accession>
<feature type="region of interest" description="Disordered" evidence="6">
    <location>
        <begin position="124"/>
        <end position="199"/>
    </location>
</feature>
<evidence type="ECO:0000259" key="7">
    <source>
        <dbReference type="PROSITE" id="PS50863"/>
    </source>
</evidence>
<protein>
    <recommendedName>
        <fullName evidence="7">TF-B3 domain-containing protein</fullName>
    </recommendedName>
</protein>
<dbReference type="Proteomes" id="UP001202328">
    <property type="component" value="Unassembled WGS sequence"/>
</dbReference>
<keyword evidence="3" id="KW-0238">DNA-binding</keyword>
<comment type="subcellular location">
    <subcellularLocation>
        <location evidence="1">Nucleus</location>
    </subcellularLocation>
</comment>
<dbReference type="CDD" id="cd10017">
    <property type="entry name" value="B3_DNA"/>
    <property type="match status" value="1"/>
</dbReference>
<dbReference type="GO" id="GO:0003677">
    <property type="term" value="F:DNA binding"/>
    <property type="evidence" value="ECO:0007669"/>
    <property type="project" value="UniProtKB-KW"/>
</dbReference>
<evidence type="ECO:0000256" key="1">
    <source>
        <dbReference type="ARBA" id="ARBA00004123"/>
    </source>
</evidence>
<dbReference type="AlphaFoldDB" id="A0AAD4SFK6"/>
<evidence type="ECO:0000256" key="5">
    <source>
        <dbReference type="ARBA" id="ARBA00023242"/>
    </source>
</evidence>
<evidence type="ECO:0000313" key="8">
    <source>
        <dbReference type="EMBL" id="KAI3903589.1"/>
    </source>
</evidence>
<keyword evidence="9" id="KW-1185">Reference proteome</keyword>
<evidence type="ECO:0000313" key="9">
    <source>
        <dbReference type="Proteomes" id="UP001202328"/>
    </source>
</evidence>
<gene>
    <name evidence="8" type="ORF">MKW98_032243</name>
</gene>
<reference evidence="8" key="1">
    <citation type="submission" date="2022-04" db="EMBL/GenBank/DDBJ databases">
        <title>A functionally conserved STORR gene fusion in Papaver species that diverged 16.8 million years ago.</title>
        <authorList>
            <person name="Catania T."/>
        </authorList>
    </citation>
    <scope>NUCLEOTIDE SEQUENCE</scope>
    <source>
        <strain evidence="8">S-188037</strain>
    </source>
</reference>
<dbReference type="SUPFAM" id="SSF101936">
    <property type="entry name" value="DNA-binding pseudobarrel domain"/>
    <property type="match status" value="2"/>
</dbReference>
<dbReference type="PANTHER" id="PTHR31920:SF132">
    <property type="entry name" value="TF-B3 DOMAIN-CONTAINING PROTEIN"/>
    <property type="match status" value="1"/>
</dbReference>